<dbReference type="EMBL" id="CAJOBH010011760">
    <property type="protein sequence ID" value="CAF4165184.1"/>
    <property type="molecule type" value="Genomic_DNA"/>
</dbReference>
<dbReference type="Proteomes" id="UP000663887">
    <property type="component" value="Unassembled WGS sequence"/>
</dbReference>
<evidence type="ECO:0000313" key="6">
    <source>
        <dbReference type="EMBL" id="CAF2090644.1"/>
    </source>
</evidence>
<gene>
    <name evidence="10" type="ORF">BYL167_LOCUS22163</name>
    <name evidence="2" type="ORF">CJN711_LOCUS36630</name>
    <name evidence="9" type="ORF">GIL414_LOCUS18963</name>
    <name evidence="3" type="ORF">KQP761_LOCUS25681</name>
    <name evidence="4" type="ORF">MBJ925_LOCUS15155</name>
    <name evidence="11" type="ORF">OVN521_LOCUS29872</name>
    <name evidence="7" type="ORF">SMN809_LOCUS13445</name>
    <name evidence="8" type="ORF">UXM345_LOCUS21773</name>
    <name evidence="6" type="ORF">WKI299_LOCUS18071</name>
    <name evidence="5" type="ORF">XDN619_LOCUS15468</name>
</gene>
<protein>
    <submittedName>
        <fullName evidence="4">Uncharacterized protein</fullName>
    </submittedName>
</protein>
<dbReference type="Proteomes" id="UP000663842">
    <property type="component" value="Unassembled WGS sequence"/>
</dbReference>
<dbReference type="Proteomes" id="UP000663855">
    <property type="component" value="Unassembled WGS sequence"/>
</dbReference>
<dbReference type="EMBL" id="CAJNRE010007068">
    <property type="protein sequence ID" value="CAF2062200.1"/>
    <property type="molecule type" value="Genomic_DNA"/>
</dbReference>
<evidence type="ECO:0000313" key="2">
    <source>
        <dbReference type="EMBL" id="CAF1612002.1"/>
    </source>
</evidence>
<sequence>MRREQESNISVSQALTTDRQHKHDISLADNLQIESVLVSYLKKMTDLFDKNNFTFSKSVRVSIIRPKTLSALCQLDPARKTQLIQFLYESELITTSTKSVELEWCGFAWH</sequence>
<keyword evidence="13" id="KW-1185">Reference proteome</keyword>
<dbReference type="EMBL" id="CAJNRG010006309">
    <property type="protein sequence ID" value="CAF2084761.1"/>
    <property type="molecule type" value="Genomic_DNA"/>
</dbReference>
<organism evidence="4 12">
    <name type="scientific">Rotaria magnacalcarata</name>
    <dbReference type="NCBI Taxonomy" id="392030"/>
    <lineage>
        <taxon>Eukaryota</taxon>
        <taxon>Metazoa</taxon>
        <taxon>Spiralia</taxon>
        <taxon>Gnathifera</taxon>
        <taxon>Rotifera</taxon>
        <taxon>Eurotatoria</taxon>
        <taxon>Bdelloidea</taxon>
        <taxon>Philodinida</taxon>
        <taxon>Philodinidae</taxon>
        <taxon>Rotaria</taxon>
    </lineage>
</organism>
<dbReference type="EMBL" id="CAJOBI010005313">
    <property type="protein sequence ID" value="CAF4028477.1"/>
    <property type="molecule type" value="Genomic_DNA"/>
</dbReference>
<evidence type="ECO:0000313" key="11">
    <source>
        <dbReference type="EMBL" id="CAF4266809.1"/>
    </source>
</evidence>
<evidence type="ECO:0000256" key="1">
    <source>
        <dbReference type="SAM" id="MobiDB-lite"/>
    </source>
</evidence>
<evidence type="ECO:0000313" key="13">
    <source>
        <dbReference type="Proteomes" id="UP000663866"/>
    </source>
</evidence>
<dbReference type="Proteomes" id="UP000663856">
    <property type="component" value="Unassembled WGS sequence"/>
</dbReference>
<accession>A0A816QQ21</accession>
<feature type="compositionally biased region" description="Polar residues" evidence="1">
    <location>
        <begin position="7"/>
        <end position="17"/>
    </location>
</feature>
<dbReference type="AlphaFoldDB" id="A0A816QQ21"/>
<evidence type="ECO:0000313" key="12">
    <source>
        <dbReference type="Proteomes" id="UP000663824"/>
    </source>
</evidence>
<dbReference type="Proteomes" id="UP000663866">
    <property type="component" value="Unassembled WGS sequence"/>
</dbReference>
<dbReference type="EMBL" id="CAJNRF010007350">
    <property type="protein sequence ID" value="CAF2090644.1"/>
    <property type="molecule type" value="Genomic_DNA"/>
</dbReference>
<dbReference type="EMBL" id="CAJOBF010003467">
    <property type="protein sequence ID" value="CAF4092789.1"/>
    <property type="molecule type" value="Genomic_DNA"/>
</dbReference>
<reference evidence="4" key="1">
    <citation type="submission" date="2021-02" db="EMBL/GenBank/DDBJ databases">
        <authorList>
            <person name="Nowell W R."/>
        </authorList>
    </citation>
    <scope>NUCLEOTIDE SEQUENCE</scope>
</reference>
<dbReference type="Proteomes" id="UP000663824">
    <property type="component" value="Unassembled WGS sequence"/>
</dbReference>
<evidence type="ECO:0000313" key="4">
    <source>
        <dbReference type="EMBL" id="CAF2062200.1"/>
    </source>
</evidence>
<dbReference type="EMBL" id="CAJNOW010014000">
    <property type="protein sequence ID" value="CAF1628086.1"/>
    <property type="molecule type" value="Genomic_DNA"/>
</dbReference>
<proteinExistence type="predicted"/>
<evidence type="ECO:0000313" key="5">
    <source>
        <dbReference type="EMBL" id="CAF2084761.1"/>
    </source>
</evidence>
<evidence type="ECO:0000313" key="9">
    <source>
        <dbReference type="EMBL" id="CAF4140031.1"/>
    </source>
</evidence>
<evidence type="ECO:0000313" key="8">
    <source>
        <dbReference type="EMBL" id="CAF4092789.1"/>
    </source>
</evidence>
<dbReference type="EMBL" id="CAJOBG010009459">
    <property type="protein sequence ID" value="CAF4266809.1"/>
    <property type="molecule type" value="Genomic_DNA"/>
</dbReference>
<evidence type="ECO:0000313" key="7">
    <source>
        <dbReference type="EMBL" id="CAF4028477.1"/>
    </source>
</evidence>
<feature type="region of interest" description="Disordered" evidence="1">
    <location>
        <begin position="1"/>
        <end position="22"/>
    </location>
</feature>
<dbReference type="Proteomes" id="UP000681720">
    <property type="component" value="Unassembled WGS sequence"/>
</dbReference>
<dbReference type="EMBL" id="CAJNOV010017747">
    <property type="protein sequence ID" value="CAF1612002.1"/>
    <property type="molecule type" value="Genomic_DNA"/>
</dbReference>
<dbReference type="OrthoDB" id="10044889at2759"/>
<dbReference type="EMBL" id="CAJOBJ010009509">
    <property type="protein sequence ID" value="CAF4140031.1"/>
    <property type="molecule type" value="Genomic_DNA"/>
</dbReference>
<dbReference type="Proteomes" id="UP000681967">
    <property type="component" value="Unassembled WGS sequence"/>
</dbReference>
<dbReference type="Proteomes" id="UP000663834">
    <property type="component" value="Unassembled WGS sequence"/>
</dbReference>
<dbReference type="Proteomes" id="UP000676336">
    <property type="component" value="Unassembled WGS sequence"/>
</dbReference>
<evidence type="ECO:0000313" key="10">
    <source>
        <dbReference type="EMBL" id="CAF4165184.1"/>
    </source>
</evidence>
<evidence type="ECO:0000313" key="3">
    <source>
        <dbReference type="EMBL" id="CAF1628086.1"/>
    </source>
</evidence>
<comment type="caution">
    <text evidence="4">The sequence shown here is derived from an EMBL/GenBank/DDBJ whole genome shotgun (WGS) entry which is preliminary data.</text>
</comment>
<name>A0A816QQ21_9BILA</name>